<dbReference type="RefSeq" id="WP_096499299.1">
    <property type="nucleotide sequence ID" value="NZ_AP018165.1"/>
</dbReference>
<sequence>MDDDKLFGDVYSHIADTTVNPTAQTIFTVILGCLVAAAAVYGVVEFVRTKRPLVLVLLPTAALISVFEPITDIVGHLYIFEHGANVAYTLAGRGMPWWVLLGHTLAWTLAGWLGCYFVSRGCRARTVVVLFLVGVAGNILLELPVTQSGLESYFGSQPLMAFGTFPISWAFTNQAGGIVAGAAIGAAWRWLTGWRILAIIPLMPGAVIGGIWFCAWPVFVTMNRDYLTTSPSLWIAVPAALLAIALAFSYVNIAARVLCNLPGPTAARVASPEGEPAPSSLTAH</sequence>
<reference evidence="2 3" key="2">
    <citation type="journal article" date="2017" name="Int. J. Syst. Evol. Microbiol.">
        <title>Mycobacterium stephanolepidis sp. nov., a rapidly growing species related to Mycobacterium chelonae, isolated from marine teleost fish, Stephanolepis cirrhifer.</title>
        <authorList>
            <person name="Fukano H."/>
            <person name="Wada S."/>
            <person name="Kurata O."/>
            <person name="Katayama K."/>
            <person name="Fujiwara N."/>
            <person name="Hoshino Y."/>
        </authorList>
    </citation>
    <scope>NUCLEOTIDE SEQUENCE [LARGE SCALE GENOMIC DNA]</scope>
    <source>
        <strain evidence="2 3">NJB0901</strain>
    </source>
</reference>
<feature type="transmembrane region" description="Helical" evidence="1">
    <location>
        <begin position="231"/>
        <end position="251"/>
    </location>
</feature>
<name>A0A1Z4ETC1_9MYCO</name>
<evidence type="ECO:0000313" key="3">
    <source>
        <dbReference type="Proteomes" id="UP000217954"/>
    </source>
</evidence>
<dbReference type="OrthoDB" id="7597071at2"/>
<keyword evidence="1" id="KW-1133">Transmembrane helix</keyword>
<feature type="transmembrane region" description="Helical" evidence="1">
    <location>
        <begin position="54"/>
        <end position="77"/>
    </location>
</feature>
<keyword evidence="1" id="KW-0812">Transmembrane</keyword>
<evidence type="ECO:0000313" key="2">
    <source>
        <dbReference type="EMBL" id="BAX96211.1"/>
    </source>
</evidence>
<feature type="transmembrane region" description="Helical" evidence="1">
    <location>
        <begin position="126"/>
        <end position="145"/>
    </location>
</feature>
<dbReference type="AlphaFoldDB" id="A0A1Z4ETC1"/>
<proteinExistence type="predicted"/>
<gene>
    <name evidence="2" type="ORF">MSTE_00876</name>
</gene>
<feature type="transmembrane region" description="Helical" evidence="1">
    <location>
        <begin position="26"/>
        <end position="47"/>
    </location>
</feature>
<dbReference type="KEGG" id="mste:MSTE_00876"/>
<dbReference type="PROSITE" id="PS51257">
    <property type="entry name" value="PROKAR_LIPOPROTEIN"/>
    <property type="match status" value="1"/>
</dbReference>
<organism evidence="2 3">
    <name type="scientific">[Mycobacterium] stephanolepidis</name>
    <dbReference type="NCBI Taxonomy" id="1520670"/>
    <lineage>
        <taxon>Bacteria</taxon>
        <taxon>Bacillati</taxon>
        <taxon>Actinomycetota</taxon>
        <taxon>Actinomycetes</taxon>
        <taxon>Mycobacteriales</taxon>
        <taxon>Mycobacteriaceae</taxon>
        <taxon>Mycobacteroides</taxon>
    </lineage>
</organism>
<keyword evidence="1" id="KW-0472">Membrane</keyword>
<dbReference type="Proteomes" id="UP000217954">
    <property type="component" value="Chromosome"/>
</dbReference>
<feature type="transmembrane region" description="Helical" evidence="1">
    <location>
        <begin position="196"/>
        <end position="219"/>
    </location>
</feature>
<dbReference type="EMBL" id="AP018165">
    <property type="protein sequence ID" value="BAX96211.1"/>
    <property type="molecule type" value="Genomic_DNA"/>
</dbReference>
<protein>
    <submittedName>
        <fullName evidence="2">Uncharacterized protein</fullName>
    </submittedName>
</protein>
<keyword evidence="3" id="KW-1185">Reference proteome</keyword>
<evidence type="ECO:0000256" key="1">
    <source>
        <dbReference type="SAM" id="Phobius"/>
    </source>
</evidence>
<reference evidence="3" key="1">
    <citation type="journal article" date="2017" name="Genome Announc.">
        <title>Complete Genome Sequence of Mycobacterium stephanolepidis.</title>
        <authorList>
            <person name="Fukano H."/>
            <person name="Yoshida M."/>
            <person name="Katayama Y."/>
            <person name="Omatsu T."/>
            <person name="Mizutani T."/>
            <person name="Kurata O."/>
            <person name="Wada S."/>
            <person name="Hoshino Y."/>
        </authorList>
    </citation>
    <scope>NUCLEOTIDE SEQUENCE [LARGE SCALE GENOMIC DNA]</scope>
    <source>
        <strain evidence="3">NJB0901</strain>
    </source>
</reference>
<feature type="transmembrane region" description="Helical" evidence="1">
    <location>
        <begin position="165"/>
        <end position="184"/>
    </location>
</feature>
<feature type="transmembrane region" description="Helical" evidence="1">
    <location>
        <begin position="97"/>
        <end position="119"/>
    </location>
</feature>
<accession>A0A1Z4ETC1</accession>